<evidence type="ECO:0000313" key="1">
    <source>
        <dbReference type="EMBL" id="KAF5390332.1"/>
    </source>
</evidence>
<protein>
    <submittedName>
        <fullName evidence="1">Uncharacterized protein</fullName>
    </submittedName>
</protein>
<dbReference type="Proteomes" id="UP000518752">
    <property type="component" value="Unassembled WGS sequence"/>
</dbReference>
<dbReference type="AlphaFoldDB" id="A0A8H5HVN2"/>
<proteinExistence type="predicted"/>
<name>A0A8H5HVN2_9AGAR</name>
<evidence type="ECO:0000313" key="2">
    <source>
        <dbReference type="Proteomes" id="UP000518752"/>
    </source>
</evidence>
<keyword evidence="2" id="KW-1185">Reference proteome</keyword>
<comment type="caution">
    <text evidence="1">The sequence shown here is derived from an EMBL/GenBank/DDBJ whole genome shotgun (WGS) entry which is preliminary data.</text>
</comment>
<gene>
    <name evidence="1" type="ORF">D9757_002941</name>
</gene>
<accession>A0A8H5HVN2</accession>
<dbReference type="EMBL" id="JAACJN010000016">
    <property type="protein sequence ID" value="KAF5390332.1"/>
    <property type="molecule type" value="Genomic_DNA"/>
</dbReference>
<sequence>MEVVTSTQTDTVEIDCADGLSDSRTANDAVATEGNVRPVGDYLDPKAIFNVHDKASINNKRRAGVDYGSDVKKKAHLENGLGNVHFDEIGDTAV</sequence>
<organism evidence="1 2">
    <name type="scientific">Collybiopsis confluens</name>
    <dbReference type="NCBI Taxonomy" id="2823264"/>
    <lineage>
        <taxon>Eukaryota</taxon>
        <taxon>Fungi</taxon>
        <taxon>Dikarya</taxon>
        <taxon>Basidiomycota</taxon>
        <taxon>Agaricomycotina</taxon>
        <taxon>Agaricomycetes</taxon>
        <taxon>Agaricomycetidae</taxon>
        <taxon>Agaricales</taxon>
        <taxon>Marasmiineae</taxon>
        <taxon>Omphalotaceae</taxon>
        <taxon>Collybiopsis</taxon>
    </lineage>
</organism>
<reference evidence="1 2" key="1">
    <citation type="journal article" date="2020" name="ISME J.">
        <title>Uncovering the hidden diversity of litter-decomposition mechanisms in mushroom-forming fungi.</title>
        <authorList>
            <person name="Floudas D."/>
            <person name="Bentzer J."/>
            <person name="Ahren D."/>
            <person name="Johansson T."/>
            <person name="Persson P."/>
            <person name="Tunlid A."/>
        </authorList>
    </citation>
    <scope>NUCLEOTIDE SEQUENCE [LARGE SCALE GENOMIC DNA]</scope>
    <source>
        <strain evidence="1 2">CBS 406.79</strain>
    </source>
</reference>